<gene>
    <name evidence="1" type="ORF">IPOD504_LOCUS9082</name>
</gene>
<reference evidence="1" key="1">
    <citation type="submission" date="2022-03" db="EMBL/GenBank/DDBJ databases">
        <authorList>
            <person name="Martin H S."/>
        </authorList>
    </citation>
    <scope>NUCLEOTIDE SEQUENCE</scope>
</reference>
<name>A0ABN8IG90_9NEOP</name>
<evidence type="ECO:0008006" key="3">
    <source>
        <dbReference type="Google" id="ProtNLM"/>
    </source>
</evidence>
<protein>
    <recommendedName>
        <fullName evidence="3">Hydantoinase/oxoprolinase N-terminal domain-containing protein</fullName>
    </recommendedName>
</protein>
<evidence type="ECO:0000313" key="1">
    <source>
        <dbReference type="EMBL" id="CAH2055764.1"/>
    </source>
</evidence>
<evidence type="ECO:0000313" key="2">
    <source>
        <dbReference type="Proteomes" id="UP000837857"/>
    </source>
</evidence>
<feature type="non-terminal residue" evidence="1">
    <location>
        <position position="113"/>
    </location>
</feature>
<sequence length="113" mass="12155">MRLFHSTIRTGEIDSGGTFTDTVAADGAGVVTHDTSRPIRRRLSGRAIGGGFVRRRLAADVSAQRGAYKKPSLIRLISSRSGELGLWEGLRTDASGLVRALIFRCADATFHAL</sequence>
<accession>A0ABN8IG90</accession>
<keyword evidence="2" id="KW-1185">Reference proteome</keyword>
<proteinExistence type="predicted"/>
<dbReference type="EMBL" id="OW152834">
    <property type="protein sequence ID" value="CAH2055764.1"/>
    <property type="molecule type" value="Genomic_DNA"/>
</dbReference>
<organism evidence="1 2">
    <name type="scientific">Iphiclides podalirius</name>
    <name type="common">scarce swallowtail</name>
    <dbReference type="NCBI Taxonomy" id="110791"/>
    <lineage>
        <taxon>Eukaryota</taxon>
        <taxon>Metazoa</taxon>
        <taxon>Ecdysozoa</taxon>
        <taxon>Arthropoda</taxon>
        <taxon>Hexapoda</taxon>
        <taxon>Insecta</taxon>
        <taxon>Pterygota</taxon>
        <taxon>Neoptera</taxon>
        <taxon>Endopterygota</taxon>
        <taxon>Lepidoptera</taxon>
        <taxon>Glossata</taxon>
        <taxon>Ditrysia</taxon>
        <taxon>Papilionoidea</taxon>
        <taxon>Papilionidae</taxon>
        <taxon>Papilioninae</taxon>
        <taxon>Iphiclides</taxon>
    </lineage>
</organism>
<dbReference type="Proteomes" id="UP000837857">
    <property type="component" value="Chromosome 22"/>
</dbReference>